<keyword evidence="1" id="KW-0472">Membrane</keyword>
<proteinExistence type="predicted"/>
<feature type="transmembrane region" description="Helical" evidence="1">
    <location>
        <begin position="76"/>
        <end position="95"/>
    </location>
</feature>
<dbReference type="AlphaFoldDB" id="A0A6J4RB92"/>
<keyword evidence="1" id="KW-0812">Transmembrane</keyword>
<gene>
    <name evidence="2" type="ORF">AVDCRST_MAG28-3584</name>
</gene>
<protein>
    <submittedName>
        <fullName evidence="2">Uncharacterized protein</fullName>
    </submittedName>
</protein>
<accession>A0A6J4RB92</accession>
<feature type="transmembrane region" description="Helical" evidence="1">
    <location>
        <begin position="48"/>
        <end position="69"/>
    </location>
</feature>
<name>A0A6J4RB92_9ACTN</name>
<feature type="transmembrane region" description="Helical" evidence="1">
    <location>
        <begin position="107"/>
        <end position="124"/>
    </location>
</feature>
<evidence type="ECO:0000256" key="1">
    <source>
        <dbReference type="SAM" id="Phobius"/>
    </source>
</evidence>
<dbReference type="EMBL" id="CADCVE010000091">
    <property type="protein sequence ID" value="CAA9462759.1"/>
    <property type="molecule type" value="Genomic_DNA"/>
</dbReference>
<organism evidence="2">
    <name type="scientific">uncultured Rubrobacteraceae bacterium</name>
    <dbReference type="NCBI Taxonomy" id="349277"/>
    <lineage>
        <taxon>Bacteria</taxon>
        <taxon>Bacillati</taxon>
        <taxon>Actinomycetota</taxon>
        <taxon>Rubrobacteria</taxon>
        <taxon>Rubrobacterales</taxon>
        <taxon>Rubrobacteraceae</taxon>
        <taxon>environmental samples</taxon>
    </lineage>
</organism>
<keyword evidence="1" id="KW-1133">Transmembrane helix</keyword>
<reference evidence="2" key="1">
    <citation type="submission" date="2020-02" db="EMBL/GenBank/DDBJ databases">
        <authorList>
            <person name="Meier V. D."/>
        </authorList>
    </citation>
    <scope>NUCLEOTIDE SEQUENCE</scope>
    <source>
        <strain evidence="2">AVDCRST_MAG28</strain>
    </source>
</reference>
<evidence type="ECO:0000313" key="2">
    <source>
        <dbReference type="EMBL" id="CAA9462759.1"/>
    </source>
</evidence>
<sequence length="146" mass="16310">MLLVLEAAGLGGIGAYNVYQVDWQQVQQQAETTASLSPELVEAIQQTAAIVLLLGPPAVLALLAAFGFLFMLRVGWLLAMIVQALTLLACLLLYAEWEDLLRQEPMFVYPVMLYCILMVLYLNSSDIRAAFHVRERREPRETARGL</sequence>